<dbReference type="InterPro" id="IPR036388">
    <property type="entry name" value="WH-like_DNA-bd_sf"/>
</dbReference>
<evidence type="ECO:0000256" key="1">
    <source>
        <dbReference type="ARBA" id="ARBA00023015"/>
    </source>
</evidence>
<keyword evidence="7" id="KW-1185">Reference proteome</keyword>
<feature type="domain" description="HTH iclR-type" evidence="4">
    <location>
        <begin position="1"/>
        <end position="63"/>
    </location>
</feature>
<dbReference type="InterPro" id="IPR014757">
    <property type="entry name" value="Tscrpt_reg_IclR_C"/>
</dbReference>
<dbReference type="PROSITE" id="PS51077">
    <property type="entry name" value="HTH_ICLR"/>
    <property type="match status" value="1"/>
</dbReference>
<evidence type="ECO:0000313" key="7">
    <source>
        <dbReference type="Proteomes" id="UP001595632"/>
    </source>
</evidence>
<dbReference type="PANTHER" id="PTHR30136:SF24">
    <property type="entry name" value="HTH-TYPE TRANSCRIPTIONAL REPRESSOR ALLR"/>
    <property type="match status" value="1"/>
</dbReference>
<evidence type="ECO:0000256" key="3">
    <source>
        <dbReference type="ARBA" id="ARBA00023163"/>
    </source>
</evidence>
<organism evidence="6 7">
    <name type="scientific">Psychromarinibacter halotolerans</name>
    <dbReference type="NCBI Taxonomy" id="1775175"/>
    <lineage>
        <taxon>Bacteria</taxon>
        <taxon>Pseudomonadati</taxon>
        <taxon>Pseudomonadota</taxon>
        <taxon>Alphaproteobacteria</taxon>
        <taxon>Rhodobacterales</taxon>
        <taxon>Paracoccaceae</taxon>
        <taxon>Psychromarinibacter</taxon>
    </lineage>
</organism>
<dbReference type="SUPFAM" id="SSF55781">
    <property type="entry name" value="GAF domain-like"/>
    <property type="match status" value="1"/>
</dbReference>
<proteinExistence type="predicted"/>
<dbReference type="Pfam" id="PF01614">
    <property type="entry name" value="IclR_C"/>
    <property type="match status" value="1"/>
</dbReference>
<protein>
    <submittedName>
        <fullName evidence="6">IclR family transcriptional regulator</fullName>
    </submittedName>
</protein>
<accession>A0ABV7GNG4</accession>
<gene>
    <name evidence="6" type="ORF">ACFOGP_05805</name>
</gene>
<keyword evidence="3" id="KW-0804">Transcription</keyword>
<dbReference type="PROSITE" id="PS51078">
    <property type="entry name" value="ICLR_ED"/>
    <property type="match status" value="1"/>
</dbReference>
<dbReference type="RefSeq" id="WP_275634126.1">
    <property type="nucleotide sequence ID" value="NZ_JARGYD010000007.1"/>
</dbReference>
<dbReference type="PANTHER" id="PTHR30136">
    <property type="entry name" value="HELIX-TURN-HELIX TRANSCRIPTIONAL REGULATOR, ICLR FAMILY"/>
    <property type="match status" value="1"/>
</dbReference>
<name>A0ABV7GNG4_9RHOB</name>
<dbReference type="InterPro" id="IPR005471">
    <property type="entry name" value="Tscrpt_reg_IclR_N"/>
</dbReference>
<dbReference type="EMBL" id="JBHRTB010000010">
    <property type="protein sequence ID" value="MFC3142213.1"/>
    <property type="molecule type" value="Genomic_DNA"/>
</dbReference>
<dbReference type="SMART" id="SM00346">
    <property type="entry name" value="HTH_ICLR"/>
    <property type="match status" value="1"/>
</dbReference>
<dbReference type="Proteomes" id="UP001595632">
    <property type="component" value="Unassembled WGS sequence"/>
</dbReference>
<feature type="domain" description="IclR-ED" evidence="5">
    <location>
        <begin position="64"/>
        <end position="247"/>
    </location>
</feature>
<evidence type="ECO:0000259" key="4">
    <source>
        <dbReference type="PROSITE" id="PS51077"/>
    </source>
</evidence>
<evidence type="ECO:0000259" key="5">
    <source>
        <dbReference type="PROSITE" id="PS51078"/>
    </source>
</evidence>
<reference evidence="7" key="1">
    <citation type="journal article" date="2019" name="Int. J. Syst. Evol. Microbiol.">
        <title>The Global Catalogue of Microorganisms (GCM) 10K type strain sequencing project: providing services to taxonomists for standard genome sequencing and annotation.</title>
        <authorList>
            <consortium name="The Broad Institute Genomics Platform"/>
            <consortium name="The Broad Institute Genome Sequencing Center for Infectious Disease"/>
            <person name="Wu L."/>
            <person name="Ma J."/>
        </authorList>
    </citation>
    <scope>NUCLEOTIDE SEQUENCE [LARGE SCALE GENOMIC DNA]</scope>
    <source>
        <strain evidence="7">KCTC 52366</strain>
    </source>
</reference>
<dbReference type="InterPro" id="IPR036390">
    <property type="entry name" value="WH_DNA-bd_sf"/>
</dbReference>
<evidence type="ECO:0000256" key="2">
    <source>
        <dbReference type="ARBA" id="ARBA00023125"/>
    </source>
</evidence>
<dbReference type="SUPFAM" id="SSF46785">
    <property type="entry name" value="Winged helix' DNA-binding domain"/>
    <property type="match status" value="1"/>
</dbReference>
<keyword evidence="1" id="KW-0805">Transcription regulation</keyword>
<comment type="caution">
    <text evidence="6">The sequence shown here is derived from an EMBL/GenBank/DDBJ whole genome shotgun (WGS) entry which is preliminary data.</text>
</comment>
<dbReference type="Gene3D" id="3.30.450.40">
    <property type="match status" value="1"/>
</dbReference>
<dbReference type="Gene3D" id="1.10.10.10">
    <property type="entry name" value="Winged helix-like DNA-binding domain superfamily/Winged helix DNA-binding domain"/>
    <property type="match status" value="1"/>
</dbReference>
<keyword evidence="2" id="KW-0238">DNA-binding</keyword>
<dbReference type="InterPro" id="IPR050707">
    <property type="entry name" value="HTH_MetabolicPath_Reg"/>
</dbReference>
<sequence length="261" mass="27828">MGTITKAIDLLNFFSRKRPEIGLSEFVKLSGRDKATVHRHLTELEENGFLQQNPETRAYGLGPAILRLSGVREATYPMRSVLRPVVRDLADAVGELVHASVLQGEMLSPVVHADPLGHGTQVHFDEAEMLPLHATSSGLAVMAFAPDAFVSRVLEAGLPGITQRTLTDADAVRSLLDKVRATGVARLDRAFDEEVSSQGVPVFGALGEVVGALSVAIPAVRATEEKMTAILPALCDGAVRATRALGGQMPPEHAAKWAAET</sequence>
<evidence type="ECO:0000313" key="6">
    <source>
        <dbReference type="EMBL" id="MFC3142213.1"/>
    </source>
</evidence>
<dbReference type="Pfam" id="PF09339">
    <property type="entry name" value="HTH_IclR"/>
    <property type="match status" value="1"/>
</dbReference>
<dbReference type="InterPro" id="IPR029016">
    <property type="entry name" value="GAF-like_dom_sf"/>
</dbReference>